<dbReference type="CDD" id="cd00067">
    <property type="entry name" value="GAL4"/>
    <property type="match status" value="1"/>
</dbReference>
<dbReference type="Proteomes" id="UP000219602">
    <property type="component" value="Chromosome 11"/>
</dbReference>
<feature type="region of interest" description="Disordered" evidence="7">
    <location>
        <begin position="81"/>
        <end position="114"/>
    </location>
</feature>
<keyword evidence="5" id="KW-0539">Nucleus</keyword>
<feature type="domain" description="Zn(2)-C6 fungal-type" evidence="8">
    <location>
        <begin position="44"/>
        <end position="74"/>
    </location>
</feature>
<dbReference type="GO" id="GO:0003677">
    <property type="term" value="F:DNA binding"/>
    <property type="evidence" value="ECO:0007669"/>
    <property type="project" value="InterPro"/>
</dbReference>
<dbReference type="PROSITE" id="PS00028">
    <property type="entry name" value="ZINC_FINGER_C2H2_1"/>
    <property type="match status" value="1"/>
</dbReference>
<dbReference type="SUPFAM" id="SSF57701">
    <property type="entry name" value="Zn2/Cys6 DNA-binding domain"/>
    <property type="match status" value="1"/>
</dbReference>
<dbReference type="Gene3D" id="4.10.240.10">
    <property type="entry name" value="Zn(2)-C6 fungal-type DNA-binding domain"/>
    <property type="match status" value="1"/>
</dbReference>
<dbReference type="EMBL" id="MABQ02000009">
    <property type="protein sequence ID" value="PCD26099.1"/>
    <property type="molecule type" value="Genomic_DNA"/>
</dbReference>
<proteinExistence type="predicted"/>
<evidence type="ECO:0000313" key="10">
    <source>
        <dbReference type="EMBL" id="PCD26099.1"/>
    </source>
</evidence>
<dbReference type="PROSITE" id="PS50048">
    <property type="entry name" value="ZN2_CY6_FUNGAL_2"/>
    <property type="match status" value="1"/>
</dbReference>
<dbReference type="SMART" id="SM00355">
    <property type="entry name" value="ZnF_C2H2"/>
    <property type="match status" value="1"/>
</dbReference>
<organism evidence="10 11">
    <name type="scientific">Fusarium oxysporum f. sp. radicis-cucumerinum</name>
    <dbReference type="NCBI Taxonomy" id="327505"/>
    <lineage>
        <taxon>Eukaryota</taxon>
        <taxon>Fungi</taxon>
        <taxon>Dikarya</taxon>
        <taxon>Ascomycota</taxon>
        <taxon>Pezizomycotina</taxon>
        <taxon>Sordariomycetes</taxon>
        <taxon>Hypocreomycetidae</taxon>
        <taxon>Hypocreales</taxon>
        <taxon>Nectriaceae</taxon>
        <taxon>Fusarium</taxon>
        <taxon>Fusarium oxysporum species complex</taxon>
    </lineage>
</organism>
<dbReference type="STRING" id="327505.A0A2H3GM36"/>
<evidence type="ECO:0000256" key="1">
    <source>
        <dbReference type="ARBA" id="ARBA00022723"/>
    </source>
</evidence>
<dbReference type="CDD" id="cd12148">
    <property type="entry name" value="fungal_TF_MHR"/>
    <property type="match status" value="1"/>
</dbReference>
<gene>
    <name evidence="10" type="ORF">AU210_012531</name>
</gene>
<evidence type="ECO:0000256" key="3">
    <source>
        <dbReference type="ARBA" id="ARBA00023015"/>
    </source>
</evidence>
<evidence type="ECO:0000256" key="5">
    <source>
        <dbReference type="ARBA" id="ARBA00023242"/>
    </source>
</evidence>
<keyword evidence="6" id="KW-0863">Zinc-finger</keyword>
<reference evidence="10 11" key="1">
    <citation type="journal article" date="2016" name="Environ. Microbiol.">
        <title>Effector profiles distinguish formae speciales of Fusarium oxysporum.</title>
        <authorList>
            <person name="van Dam P."/>
            <person name="Fokkens L."/>
            <person name="Schmidt S.M."/>
            <person name="Linmans J.H."/>
            <person name="Kistler H.C."/>
            <person name="Ma L.J."/>
            <person name="Rep M."/>
        </authorList>
    </citation>
    <scope>NUCLEOTIDE SEQUENCE [LARGE SCALE GENOMIC DNA]</scope>
    <source>
        <strain evidence="10 11">Forc016</strain>
    </source>
</reference>
<dbReference type="InterPro" id="IPR036236">
    <property type="entry name" value="Znf_C2H2_sf"/>
</dbReference>
<dbReference type="AlphaFoldDB" id="A0A2H3GM36"/>
<evidence type="ECO:0008006" key="12">
    <source>
        <dbReference type="Google" id="ProtNLM"/>
    </source>
</evidence>
<evidence type="ECO:0000256" key="2">
    <source>
        <dbReference type="ARBA" id="ARBA00022833"/>
    </source>
</evidence>
<dbReference type="Pfam" id="PF00096">
    <property type="entry name" value="zf-C2H2"/>
    <property type="match status" value="1"/>
</dbReference>
<dbReference type="PROSITE" id="PS50157">
    <property type="entry name" value="ZINC_FINGER_C2H2_2"/>
    <property type="match status" value="1"/>
</dbReference>
<dbReference type="InterPro" id="IPR001138">
    <property type="entry name" value="Zn2Cys6_DnaBD"/>
</dbReference>
<sequence length="805" mass="90562">METSNNARYQCSSCGRPFDRKDALSRHMRLHDPDRAAAKVRRKSCTSCFGSKIKCSGTRPVCSSCEKRGIDCRYLRVSESQAGSNTVNRTSQAQSNTQTQQADSDEHRRSGSSLSEIVAHPPSLTLADPVEETTLASLVGVRSPRLQSLGQSTALGSSTPYRGQFSYIDDAHDLGTANNADWLGEGPISDSAFAGPFIPGLWDFFPMSPPQAPQPVLPLPQHSETQEDASEDYSRDLESNTVSDFEHPWPMEWNPGSSQPWSLPLLEDPQHYKPIARTFCNNPITASGITTLKARINLYYDYGPWQQIQLENFPSGDSLNHAIDMYFVHFHAVLPMVHHPTFDPQNDLLVTLGLITIGVKYTGFSGAQNFSKALFELTRRLILSRAERERRFVRTETYLTAQLLQAVFGYLGDDERTFEIAESCRSSLVYNAKCMGLFRQGSGAPEFEQNDLSPDASWHAWIRTERYRRLAWSIYELDTSSAYLHNNRPLLSPEDINIPLPSSSQHWEAQSAHAWASLHPWASSCPPTGSLRDVIHNVVHGTETGFSKLQDEKHRFLVVLSLARTIWSLKEVHFSSIIEQPNNGFESALCTQQQELLLATIDKLYRSDGLRSRPYTRSQQQQVVYRAQLTHITHLIGAGDLMTFLYSYLRRGHESVDAEFRMRKWAERDAQRVRRVAYHSAQLLGLMRTYPSNLPSEPFVVFHAGVILSVMSILLPACPASVETLPLQIDHLHGDEQQDEKAQAWIKHGGNFSIWVHGVTSLIGEQGREQILDQTAWLLGGMNVWPIAKKFAVLIISLREGLARE</sequence>
<dbReference type="Gene3D" id="3.30.160.60">
    <property type="entry name" value="Classic Zinc Finger"/>
    <property type="match status" value="1"/>
</dbReference>
<name>A0A2H3GM36_FUSOX</name>
<dbReference type="PANTHER" id="PTHR47660:SF7">
    <property type="entry name" value="TRANSCRIPTION FACTOR WITH C2H2 AND ZN(2)-CYS(6) DNA BINDING DOMAIN (EUROFUNG)"/>
    <property type="match status" value="1"/>
</dbReference>
<keyword evidence="4" id="KW-0804">Transcription</keyword>
<evidence type="ECO:0000256" key="6">
    <source>
        <dbReference type="PROSITE-ProRule" id="PRU00042"/>
    </source>
</evidence>
<dbReference type="Pfam" id="PF00172">
    <property type="entry name" value="Zn_clus"/>
    <property type="match status" value="1"/>
</dbReference>
<evidence type="ECO:0000313" key="11">
    <source>
        <dbReference type="Proteomes" id="UP000219602"/>
    </source>
</evidence>
<keyword evidence="2" id="KW-0862">Zinc</keyword>
<dbReference type="Pfam" id="PF04082">
    <property type="entry name" value="Fungal_trans"/>
    <property type="match status" value="1"/>
</dbReference>
<evidence type="ECO:0000259" key="8">
    <source>
        <dbReference type="PROSITE" id="PS50048"/>
    </source>
</evidence>
<keyword evidence="3" id="KW-0805">Transcription regulation</keyword>
<accession>A0A2H3GM36</accession>
<dbReference type="InterPro" id="IPR036864">
    <property type="entry name" value="Zn2-C6_fun-type_DNA-bd_sf"/>
</dbReference>
<feature type="domain" description="C2H2-type" evidence="9">
    <location>
        <begin position="9"/>
        <end position="36"/>
    </location>
</feature>
<reference evidence="10 11" key="2">
    <citation type="journal article" date="2017" name="Sci. Rep.">
        <title>A mobile pathogenicity chromosome in Fusarium oxysporum for infection of multiple cucurbit species.</title>
        <authorList>
            <person name="van Dam P."/>
            <person name="Fokkens L."/>
            <person name="Ayukawa Y."/>
            <person name="van der Gragt M."/>
            <person name="Ter Horst A."/>
            <person name="Brankovics B."/>
            <person name="Houterman P.M."/>
            <person name="Arie T."/>
            <person name="Rep M."/>
        </authorList>
    </citation>
    <scope>NUCLEOTIDE SEQUENCE [LARGE SCALE GENOMIC DNA]</scope>
    <source>
        <strain evidence="10 11">Forc016</strain>
    </source>
</reference>
<evidence type="ECO:0000256" key="7">
    <source>
        <dbReference type="SAM" id="MobiDB-lite"/>
    </source>
</evidence>
<comment type="caution">
    <text evidence="10">The sequence shown here is derived from an EMBL/GenBank/DDBJ whole genome shotgun (WGS) entry which is preliminary data.</text>
</comment>
<evidence type="ECO:0000256" key="4">
    <source>
        <dbReference type="ARBA" id="ARBA00023163"/>
    </source>
</evidence>
<dbReference type="InterPro" id="IPR013087">
    <property type="entry name" value="Znf_C2H2_type"/>
</dbReference>
<keyword evidence="1" id="KW-0479">Metal-binding</keyword>
<dbReference type="PRINTS" id="PR00755">
    <property type="entry name" value="AFLATOXINBRP"/>
</dbReference>
<feature type="compositionally biased region" description="Low complexity" evidence="7">
    <location>
        <begin position="90"/>
        <end position="102"/>
    </location>
</feature>
<protein>
    <recommendedName>
        <fullName evidence="12">Zn(2)-C6 fungal-type domain-containing protein</fullName>
    </recommendedName>
</protein>
<dbReference type="PANTHER" id="PTHR47660">
    <property type="entry name" value="TRANSCRIPTION FACTOR WITH C2H2 AND ZN(2)-CYS(6) DNA BINDING DOMAIN (EUROFUNG)-RELATED-RELATED"/>
    <property type="match status" value="1"/>
</dbReference>
<dbReference type="SUPFAM" id="SSF57667">
    <property type="entry name" value="beta-beta-alpha zinc fingers"/>
    <property type="match status" value="1"/>
</dbReference>
<dbReference type="InterPro" id="IPR007219">
    <property type="entry name" value="XnlR_reg_dom"/>
</dbReference>
<evidence type="ECO:0000259" key="9">
    <source>
        <dbReference type="PROSITE" id="PS50157"/>
    </source>
</evidence>
<dbReference type="GO" id="GO:0000981">
    <property type="term" value="F:DNA-binding transcription factor activity, RNA polymerase II-specific"/>
    <property type="evidence" value="ECO:0007669"/>
    <property type="project" value="InterPro"/>
</dbReference>
<dbReference type="GO" id="GO:0008270">
    <property type="term" value="F:zinc ion binding"/>
    <property type="evidence" value="ECO:0007669"/>
    <property type="project" value="UniProtKB-KW"/>
</dbReference>
<dbReference type="SMART" id="SM00066">
    <property type="entry name" value="GAL4"/>
    <property type="match status" value="1"/>
</dbReference>
<dbReference type="GO" id="GO:0006351">
    <property type="term" value="P:DNA-templated transcription"/>
    <property type="evidence" value="ECO:0007669"/>
    <property type="project" value="InterPro"/>
</dbReference>
<feature type="region of interest" description="Disordered" evidence="7">
    <location>
        <begin position="212"/>
        <end position="236"/>
    </location>
</feature>